<gene>
    <name evidence="1" type="ORF">HMPREF0198_0237</name>
</gene>
<keyword evidence="2" id="KW-1185">Reference proteome</keyword>
<reference evidence="1 2" key="1">
    <citation type="submission" date="2009-08" db="EMBL/GenBank/DDBJ databases">
        <authorList>
            <person name="Qin X."/>
            <person name="Bachman B."/>
            <person name="Battles P."/>
            <person name="Bell A."/>
            <person name="Bess C."/>
            <person name="Bickham C."/>
            <person name="Chaboub L."/>
            <person name="Chen D."/>
            <person name="Coyle M."/>
            <person name="Deiros D.R."/>
            <person name="Dinh H."/>
            <person name="Forbes L."/>
            <person name="Fowler G."/>
            <person name="Francisco L."/>
            <person name="Fu Q."/>
            <person name="Gubbala S."/>
            <person name="Hale W."/>
            <person name="Han Y."/>
            <person name="Hemphill L."/>
            <person name="Highlander S.K."/>
            <person name="Hirani K."/>
            <person name="Hogues M."/>
            <person name="Jackson L."/>
            <person name="Jakkamsetti A."/>
            <person name="Javaid M."/>
            <person name="Jiang H."/>
            <person name="Korchina V."/>
            <person name="Kovar C."/>
            <person name="Lara F."/>
            <person name="Lee S."/>
            <person name="Mata R."/>
            <person name="Mathew T."/>
            <person name="Moen C."/>
            <person name="Morales K."/>
            <person name="Munidasa M."/>
            <person name="Nazareth L."/>
            <person name="Ngo R."/>
            <person name="Nguyen L."/>
            <person name="Okwuonu G."/>
            <person name="Ongeri F."/>
            <person name="Patil S."/>
            <person name="Petrosino J."/>
            <person name="Pham C."/>
            <person name="Pham P."/>
            <person name="Pu L.-L."/>
            <person name="Puazo M."/>
            <person name="Raj R."/>
            <person name="Reid J."/>
            <person name="Rouhana J."/>
            <person name="Saada N."/>
            <person name="Shang Y."/>
            <person name="Simmons D."/>
            <person name="Thornton R."/>
            <person name="Warren J."/>
            <person name="Weissenberger G."/>
            <person name="Zhang J."/>
            <person name="Zhang L."/>
            <person name="Zhou C."/>
            <person name="Zhu D."/>
            <person name="Muzny D."/>
            <person name="Worley K."/>
            <person name="Gibbs R."/>
        </authorList>
    </citation>
    <scope>NUCLEOTIDE SEQUENCE [LARGE SCALE GENOMIC DNA]</scope>
    <source>
        <strain evidence="2">ATCC 15826 / DSM 8339 / NCTC 10426 / 6573</strain>
    </source>
</reference>
<evidence type="ECO:0000313" key="2">
    <source>
        <dbReference type="Proteomes" id="UP000004870"/>
    </source>
</evidence>
<evidence type="ECO:0000313" key="1">
    <source>
        <dbReference type="EMBL" id="EEV89675.1"/>
    </source>
</evidence>
<dbReference type="GeneID" id="84789267"/>
<dbReference type="EMBL" id="ACKY01000011">
    <property type="protein sequence ID" value="EEV89675.1"/>
    <property type="molecule type" value="Genomic_DNA"/>
</dbReference>
<evidence type="ECO:0008006" key="3">
    <source>
        <dbReference type="Google" id="ProtNLM"/>
    </source>
</evidence>
<dbReference type="Pfam" id="PF13384">
    <property type="entry name" value="HTH_23"/>
    <property type="match status" value="1"/>
</dbReference>
<sequence length="81" mass="9761">MRERAIAAHLEQGMKKIEVCRIFGIQRRTFDEWLRAYEKEGRTYAKAKYQQGHSHHVEDIEAFRLFLEEPPFNTIYDLHPL</sequence>
<accession>C8N6W1</accession>
<protein>
    <recommendedName>
        <fullName evidence="3">Helix-turn-helix domain-containing protein</fullName>
    </recommendedName>
</protein>
<name>C8N6W1_CARH6</name>
<proteinExistence type="predicted"/>
<dbReference type="GO" id="GO:0043565">
    <property type="term" value="F:sequence-specific DNA binding"/>
    <property type="evidence" value="ECO:0007669"/>
    <property type="project" value="InterPro"/>
</dbReference>
<dbReference type="AlphaFoldDB" id="C8N6W1"/>
<dbReference type="RefSeq" id="WP_004139223.1">
    <property type="nucleotide sequence ID" value="NZ_GG694025.1"/>
</dbReference>
<comment type="caution">
    <text evidence="1">The sequence shown here is derived from an EMBL/GenBank/DDBJ whole genome shotgun (WGS) entry which is preliminary data.</text>
</comment>
<dbReference type="HOGENOM" id="CLU_2567546_0_0_6"/>
<dbReference type="Proteomes" id="UP000004870">
    <property type="component" value="Unassembled WGS sequence"/>
</dbReference>
<dbReference type="InterPro" id="IPR010921">
    <property type="entry name" value="Trp_repressor/repl_initiator"/>
</dbReference>
<dbReference type="SUPFAM" id="SSF48295">
    <property type="entry name" value="TrpR-like"/>
    <property type="match status" value="1"/>
</dbReference>
<organism evidence="1 2">
    <name type="scientific">Cardiobacterium hominis (strain ATCC 15826 / DSM 8339 / NCTC 10426 / 6573)</name>
    <dbReference type="NCBI Taxonomy" id="638300"/>
    <lineage>
        <taxon>Bacteria</taxon>
        <taxon>Pseudomonadati</taxon>
        <taxon>Pseudomonadota</taxon>
        <taxon>Gammaproteobacteria</taxon>
        <taxon>Cardiobacteriales</taxon>
        <taxon>Cardiobacteriaceae</taxon>
        <taxon>Cardiobacterium</taxon>
    </lineage>
</organism>